<sequence>MSQAPRSLSPAVYRRRRIGALIALAIVVSLIWGGVNAVGLWMGAAPAPEQTPLPEGVNESSVVVESGQPCPPGTVSVMAQVGDSAGVLMNRFGSDQTPHIWFTLTNTNSVDCTFNSGAKVQYFTIKSGDQQIWTSKQCSREGLTDSEILLTAGQTISSPPSPWEKVFSSPTGCGADQAPVVTDGASYHVEAEVNGELSNNDQQFVLD</sequence>
<keyword evidence="1" id="KW-0812">Transmembrane</keyword>
<keyword evidence="1" id="KW-0472">Membrane</keyword>
<organism evidence="2">
    <name type="scientific">freshwater metagenome</name>
    <dbReference type="NCBI Taxonomy" id="449393"/>
    <lineage>
        <taxon>unclassified sequences</taxon>
        <taxon>metagenomes</taxon>
        <taxon>ecological metagenomes</taxon>
    </lineage>
</organism>
<proteinExistence type="predicted"/>
<protein>
    <submittedName>
        <fullName evidence="2">Unannotated protein</fullName>
    </submittedName>
</protein>
<keyword evidence="1" id="KW-1133">Transmembrane helix</keyword>
<dbReference type="EMBL" id="CAEZTB010000014">
    <property type="protein sequence ID" value="CAB4550961.1"/>
    <property type="molecule type" value="Genomic_DNA"/>
</dbReference>
<evidence type="ECO:0000313" key="2">
    <source>
        <dbReference type="EMBL" id="CAB4550961.1"/>
    </source>
</evidence>
<feature type="transmembrane region" description="Helical" evidence="1">
    <location>
        <begin position="21"/>
        <end position="44"/>
    </location>
</feature>
<dbReference type="AlphaFoldDB" id="A0A6J6CHN7"/>
<name>A0A6J6CHN7_9ZZZZ</name>
<evidence type="ECO:0000256" key="1">
    <source>
        <dbReference type="SAM" id="Phobius"/>
    </source>
</evidence>
<reference evidence="2" key="1">
    <citation type="submission" date="2020-05" db="EMBL/GenBank/DDBJ databases">
        <authorList>
            <person name="Chiriac C."/>
            <person name="Salcher M."/>
            <person name="Ghai R."/>
            <person name="Kavagutti S V."/>
        </authorList>
    </citation>
    <scope>NUCLEOTIDE SEQUENCE</scope>
</reference>
<gene>
    <name evidence="2" type="ORF">UFOPK1581_00166</name>
</gene>
<accession>A0A6J6CHN7</accession>